<dbReference type="EC" id="2.7.13.3" evidence="2"/>
<dbReference type="Gene3D" id="3.40.50.2300">
    <property type="match status" value="1"/>
</dbReference>
<evidence type="ECO:0000259" key="7">
    <source>
        <dbReference type="PROSITE" id="PS50112"/>
    </source>
</evidence>
<dbReference type="CDD" id="cd17536">
    <property type="entry name" value="REC_YesN-like"/>
    <property type="match status" value="1"/>
</dbReference>
<reference evidence="9 10" key="1">
    <citation type="submission" date="2020-07" db="EMBL/GenBank/DDBJ databases">
        <title>Genomic Encyclopedia of Type Strains, Phase IV (KMG-IV): sequencing the most valuable type-strain genomes for metagenomic binning, comparative biology and taxonomic classification.</title>
        <authorList>
            <person name="Goeker M."/>
        </authorList>
    </citation>
    <scope>NUCLEOTIDE SEQUENCE [LARGE SCALE GENOMIC DNA]</scope>
    <source>
        <strain evidence="9 10">DSM 17721</strain>
    </source>
</reference>
<dbReference type="SUPFAM" id="SSF52172">
    <property type="entry name" value="CheY-like"/>
    <property type="match status" value="1"/>
</dbReference>
<dbReference type="SMART" id="SM00448">
    <property type="entry name" value="REC"/>
    <property type="match status" value="1"/>
</dbReference>
<dbReference type="PANTHER" id="PTHR43547:SF2">
    <property type="entry name" value="HYBRID SIGNAL TRANSDUCTION HISTIDINE KINASE C"/>
    <property type="match status" value="1"/>
</dbReference>
<dbReference type="InterPro" id="IPR013767">
    <property type="entry name" value="PAS_fold"/>
</dbReference>
<dbReference type="InterPro" id="IPR011006">
    <property type="entry name" value="CheY-like_superfamily"/>
</dbReference>
<evidence type="ECO:0000256" key="1">
    <source>
        <dbReference type="ARBA" id="ARBA00000085"/>
    </source>
</evidence>
<dbReference type="Pfam" id="PF00989">
    <property type="entry name" value="PAS"/>
    <property type="match status" value="1"/>
</dbReference>
<dbReference type="InterPro" id="IPR000014">
    <property type="entry name" value="PAS"/>
</dbReference>
<dbReference type="Gene3D" id="3.30.450.20">
    <property type="entry name" value="PAS domain"/>
    <property type="match status" value="1"/>
</dbReference>
<proteinExistence type="predicted"/>
<accession>A0A7W0HKU5</accession>
<evidence type="ECO:0000256" key="4">
    <source>
        <dbReference type="PROSITE-ProRule" id="PRU00169"/>
    </source>
</evidence>
<dbReference type="PROSITE" id="PS50112">
    <property type="entry name" value="PAS"/>
    <property type="match status" value="1"/>
</dbReference>
<dbReference type="InterPro" id="IPR035965">
    <property type="entry name" value="PAS-like_dom_sf"/>
</dbReference>
<dbReference type="GO" id="GO:0006355">
    <property type="term" value="P:regulation of DNA-templated transcription"/>
    <property type="evidence" value="ECO:0007669"/>
    <property type="project" value="InterPro"/>
</dbReference>
<dbReference type="PROSITE" id="PS50113">
    <property type="entry name" value="PAC"/>
    <property type="match status" value="1"/>
</dbReference>
<dbReference type="SMART" id="SM00387">
    <property type="entry name" value="HATPase_c"/>
    <property type="match status" value="1"/>
</dbReference>
<dbReference type="PROSITE" id="PS50110">
    <property type="entry name" value="RESPONSE_REGULATORY"/>
    <property type="match status" value="1"/>
</dbReference>
<sequence>MPENQPWKILFIDDEPSIRRVTGIALEDAGYRVQTAENGEMGLAACRQFSPHIVITDIRMPGMDGIALLEAVKTEFPETEVIVVTAYGEMDVAIRALQLDASDFITKPVHDDALHVAIQRAIRRYNDKKQLADYTHFLEEGWNQTTRELMEAFHFEKSLIESSMDGIVGCDAKETIITYNTSMESMLGYTKSEVIRSKTLSGLFRPKHYQQIKSDMAGNGFGGENGLFVYETTLLTKSGNQLPVQVSAATILLEAGPAGLVLFFRDLREIRRLEREMEDQAKILHQDKMMSLGRLAASVVHEINNPLFGILNYVRLMIRVLTRKQLDDQSRQRFSSYLSIVESETDRCCRIVSNLLTFSRKSPAEFIPVSVQALIDRCVLLSQHKLTLSNIEFDYQTAENIPQIHGDINQLQQCLINLIFNAIDAMPEGGRLEIKAGYDAADRRVTISVADTGTGISEADLPRIYEPFYTTKQEGHGVGLGLSTVYGIMAAHSGTVEVRSLPGKGTTFYLHLPAG</sequence>
<dbReference type="SUPFAM" id="SSF55785">
    <property type="entry name" value="PYP-like sensor domain (PAS domain)"/>
    <property type="match status" value="1"/>
</dbReference>
<evidence type="ECO:0000259" key="6">
    <source>
        <dbReference type="PROSITE" id="PS50110"/>
    </source>
</evidence>
<dbReference type="Pfam" id="PF02518">
    <property type="entry name" value="HATPase_c"/>
    <property type="match status" value="1"/>
</dbReference>
<comment type="catalytic activity">
    <reaction evidence="1">
        <text>ATP + protein L-histidine = ADP + protein N-phospho-L-histidine.</text>
        <dbReference type="EC" id="2.7.13.3"/>
    </reaction>
</comment>
<dbReference type="SMART" id="SM00091">
    <property type="entry name" value="PAS"/>
    <property type="match status" value="1"/>
</dbReference>
<evidence type="ECO:0000256" key="3">
    <source>
        <dbReference type="ARBA" id="ARBA00022553"/>
    </source>
</evidence>
<dbReference type="GO" id="GO:0000155">
    <property type="term" value="F:phosphorelay sensor kinase activity"/>
    <property type="evidence" value="ECO:0007669"/>
    <property type="project" value="InterPro"/>
</dbReference>
<dbReference type="PROSITE" id="PS50109">
    <property type="entry name" value="HIS_KIN"/>
    <property type="match status" value="1"/>
</dbReference>
<feature type="domain" description="PAC" evidence="8">
    <location>
        <begin position="228"/>
        <end position="279"/>
    </location>
</feature>
<dbReference type="AlphaFoldDB" id="A0A7W0HKU5"/>
<dbReference type="PRINTS" id="PR00344">
    <property type="entry name" value="BCTRLSENSOR"/>
</dbReference>
<feature type="domain" description="Response regulatory" evidence="6">
    <location>
        <begin position="8"/>
        <end position="122"/>
    </location>
</feature>
<feature type="domain" description="Histidine kinase" evidence="5">
    <location>
        <begin position="298"/>
        <end position="515"/>
    </location>
</feature>
<dbReference type="InterPro" id="IPR003594">
    <property type="entry name" value="HATPase_dom"/>
</dbReference>
<dbReference type="InterPro" id="IPR036890">
    <property type="entry name" value="HATPase_C_sf"/>
</dbReference>
<organism evidence="9 10">
    <name type="scientific">Desulfosalsimonas propionicica</name>
    <dbReference type="NCBI Taxonomy" id="332175"/>
    <lineage>
        <taxon>Bacteria</taxon>
        <taxon>Pseudomonadati</taxon>
        <taxon>Thermodesulfobacteriota</taxon>
        <taxon>Desulfobacteria</taxon>
        <taxon>Desulfobacterales</taxon>
        <taxon>Desulfosalsimonadaceae</taxon>
        <taxon>Desulfosalsimonas</taxon>
    </lineage>
</organism>
<dbReference type="EMBL" id="JACDUS010000004">
    <property type="protein sequence ID" value="MBA2881583.1"/>
    <property type="molecule type" value="Genomic_DNA"/>
</dbReference>
<dbReference type="InterPro" id="IPR003661">
    <property type="entry name" value="HisK_dim/P_dom"/>
</dbReference>
<gene>
    <name evidence="9" type="ORF">HNR65_001910</name>
</gene>
<dbReference type="InterPro" id="IPR000700">
    <property type="entry name" value="PAS-assoc_C"/>
</dbReference>
<evidence type="ECO:0000259" key="5">
    <source>
        <dbReference type="PROSITE" id="PS50109"/>
    </source>
</evidence>
<dbReference type="Pfam" id="PF00072">
    <property type="entry name" value="Response_reg"/>
    <property type="match status" value="1"/>
</dbReference>
<dbReference type="Pfam" id="PF00512">
    <property type="entry name" value="HisKA"/>
    <property type="match status" value="1"/>
</dbReference>
<evidence type="ECO:0000313" key="9">
    <source>
        <dbReference type="EMBL" id="MBA2881583.1"/>
    </source>
</evidence>
<keyword evidence="3 4" id="KW-0597">Phosphoprotein</keyword>
<dbReference type="CDD" id="cd00130">
    <property type="entry name" value="PAS"/>
    <property type="match status" value="1"/>
</dbReference>
<evidence type="ECO:0000313" key="10">
    <source>
        <dbReference type="Proteomes" id="UP000525298"/>
    </source>
</evidence>
<dbReference type="InterPro" id="IPR001789">
    <property type="entry name" value="Sig_transdc_resp-reg_receiver"/>
</dbReference>
<dbReference type="PANTHER" id="PTHR43547">
    <property type="entry name" value="TWO-COMPONENT HISTIDINE KINASE"/>
    <property type="match status" value="1"/>
</dbReference>
<dbReference type="InterPro" id="IPR005467">
    <property type="entry name" value="His_kinase_dom"/>
</dbReference>
<dbReference type="SMART" id="SM00388">
    <property type="entry name" value="HisKA"/>
    <property type="match status" value="1"/>
</dbReference>
<name>A0A7W0HKU5_9BACT</name>
<dbReference type="Gene3D" id="1.10.287.130">
    <property type="match status" value="1"/>
</dbReference>
<evidence type="ECO:0000256" key="2">
    <source>
        <dbReference type="ARBA" id="ARBA00012438"/>
    </source>
</evidence>
<dbReference type="SUPFAM" id="SSF55874">
    <property type="entry name" value="ATPase domain of HSP90 chaperone/DNA topoisomerase II/histidine kinase"/>
    <property type="match status" value="1"/>
</dbReference>
<dbReference type="InterPro" id="IPR004358">
    <property type="entry name" value="Sig_transdc_His_kin-like_C"/>
</dbReference>
<evidence type="ECO:0000259" key="8">
    <source>
        <dbReference type="PROSITE" id="PS50113"/>
    </source>
</evidence>
<dbReference type="InterPro" id="IPR036097">
    <property type="entry name" value="HisK_dim/P_sf"/>
</dbReference>
<dbReference type="SUPFAM" id="SSF47384">
    <property type="entry name" value="Homodimeric domain of signal transducing histidine kinase"/>
    <property type="match status" value="1"/>
</dbReference>
<feature type="modified residue" description="4-aspartylphosphate" evidence="4">
    <location>
        <position position="57"/>
    </location>
</feature>
<dbReference type="CDD" id="cd00082">
    <property type="entry name" value="HisKA"/>
    <property type="match status" value="1"/>
</dbReference>
<comment type="caution">
    <text evidence="9">The sequence shown here is derived from an EMBL/GenBank/DDBJ whole genome shotgun (WGS) entry which is preliminary data.</text>
</comment>
<dbReference type="RefSeq" id="WP_181551228.1">
    <property type="nucleotide sequence ID" value="NZ_JACDUS010000004.1"/>
</dbReference>
<keyword evidence="10" id="KW-1185">Reference proteome</keyword>
<dbReference type="Gene3D" id="3.30.565.10">
    <property type="entry name" value="Histidine kinase-like ATPase, C-terminal domain"/>
    <property type="match status" value="1"/>
</dbReference>
<dbReference type="Proteomes" id="UP000525298">
    <property type="component" value="Unassembled WGS sequence"/>
</dbReference>
<protein>
    <recommendedName>
        <fullName evidence="2">histidine kinase</fullName>
        <ecNumber evidence="2">2.7.13.3</ecNumber>
    </recommendedName>
</protein>
<feature type="domain" description="PAS" evidence="7">
    <location>
        <begin position="157"/>
        <end position="214"/>
    </location>
</feature>
<dbReference type="NCBIfam" id="TIGR00229">
    <property type="entry name" value="sensory_box"/>
    <property type="match status" value="1"/>
</dbReference>